<keyword evidence="3" id="KW-0031">Aminopeptidase</keyword>
<sequence length="392" mass="44324">MEEKGKVYIPDYEYEERVARAAEILKREGMDVLIVNSNEADYANARYFSGFWPLFERCGVAISSSGKAALMVGPESRHFAADRSRIDKIFVLKEYREGADPSYPELKADTYQDVFNALGIRGKKLKIGVASYLDTSVIIMEGIKDAFPEAEIIRADHIMVELRSIKTIHELNCLKEGYRIAELATQQVIKEIQPGMTELQMVGVAERVVYENGAEYEGLPMYVFSEASTRHAISRSSYRRFQKGDIVQLNLSAKIDGYSAAIGYPIVLGKLEGKRRETVMFGLEAHNWTQRQVKAGIAASEIADNFYKYYVENGYKDNFVYGPLHGTGMIEVEAPWVETNSDYKLQTNMTFQIDTFISAENFGVRWEKGIAVTQEGCDVLSPEIGKLYELEF</sequence>
<dbReference type="InterPro" id="IPR050659">
    <property type="entry name" value="Peptidase_M24B"/>
</dbReference>
<dbReference type="InterPro" id="IPR029149">
    <property type="entry name" value="Creatin/AminoP/Spt16_N"/>
</dbReference>
<dbReference type="Gene3D" id="3.90.230.10">
    <property type="entry name" value="Creatinase/methionine aminopeptidase superfamily"/>
    <property type="match status" value="1"/>
</dbReference>
<evidence type="ECO:0000313" key="4">
    <source>
        <dbReference type="Proteomes" id="UP000295726"/>
    </source>
</evidence>
<evidence type="ECO:0000313" key="3">
    <source>
        <dbReference type="EMBL" id="TCS75030.1"/>
    </source>
</evidence>
<proteinExistence type="predicted"/>
<dbReference type="InterPro" id="IPR000994">
    <property type="entry name" value="Pept_M24"/>
</dbReference>
<feature type="domain" description="Creatinase N-terminal" evidence="2">
    <location>
        <begin position="17"/>
        <end position="165"/>
    </location>
</feature>
<dbReference type="Pfam" id="PF00557">
    <property type="entry name" value="Peptidase_M24"/>
    <property type="match status" value="1"/>
</dbReference>
<keyword evidence="4" id="KW-1185">Reference proteome</keyword>
<dbReference type="SUPFAM" id="SSF53092">
    <property type="entry name" value="Creatinase/prolidase N-terminal domain"/>
    <property type="match status" value="1"/>
</dbReference>
<reference evidence="3 4" key="1">
    <citation type="submission" date="2019-03" db="EMBL/GenBank/DDBJ databases">
        <title>Genomic Encyclopedia of Type Strains, Phase IV (KMG-IV): sequencing the most valuable type-strain genomes for metagenomic binning, comparative biology and taxonomic classification.</title>
        <authorList>
            <person name="Goeker M."/>
        </authorList>
    </citation>
    <scope>NUCLEOTIDE SEQUENCE [LARGE SCALE GENOMIC DNA]</scope>
    <source>
        <strain evidence="3 4">DSM 29489</strain>
    </source>
</reference>
<dbReference type="PANTHER" id="PTHR46112">
    <property type="entry name" value="AMINOPEPTIDASE"/>
    <property type="match status" value="1"/>
</dbReference>
<dbReference type="Pfam" id="PF01321">
    <property type="entry name" value="Creatinase_N"/>
    <property type="match status" value="1"/>
</dbReference>
<dbReference type="EMBL" id="SLZZ01000032">
    <property type="protein sequence ID" value="TCS75030.1"/>
    <property type="molecule type" value="Genomic_DNA"/>
</dbReference>
<dbReference type="SUPFAM" id="SSF55920">
    <property type="entry name" value="Creatinase/aminopeptidase"/>
    <property type="match status" value="1"/>
</dbReference>
<dbReference type="AlphaFoldDB" id="A0A4R3K1F5"/>
<evidence type="ECO:0000259" key="1">
    <source>
        <dbReference type="Pfam" id="PF00557"/>
    </source>
</evidence>
<comment type="caution">
    <text evidence="3">The sequence shown here is derived from an EMBL/GenBank/DDBJ whole genome shotgun (WGS) entry which is preliminary data.</text>
</comment>
<dbReference type="InterPro" id="IPR036005">
    <property type="entry name" value="Creatinase/aminopeptidase-like"/>
</dbReference>
<name>A0A4R3K1F5_9FIRM</name>
<dbReference type="RefSeq" id="WP_165920967.1">
    <property type="nucleotide sequence ID" value="NZ_SLZZ01000032.1"/>
</dbReference>
<feature type="domain" description="Peptidase M24" evidence="1">
    <location>
        <begin position="173"/>
        <end position="373"/>
    </location>
</feature>
<dbReference type="PANTHER" id="PTHR46112:SF2">
    <property type="entry name" value="XAA-PRO AMINOPEPTIDASE P-RELATED"/>
    <property type="match status" value="1"/>
</dbReference>
<dbReference type="Gene3D" id="3.40.350.10">
    <property type="entry name" value="Creatinase/prolidase N-terminal domain"/>
    <property type="match status" value="1"/>
</dbReference>
<dbReference type="InterPro" id="IPR000587">
    <property type="entry name" value="Creatinase_N"/>
</dbReference>
<accession>A0A4R3K1F5</accession>
<keyword evidence="3" id="KW-0645">Protease</keyword>
<dbReference type="Proteomes" id="UP000295726">
    <property type="component" value="Unassembled WGS sequence"/>
</dbReference>
<dbReference type="GO" id="GO:0004177">
    <property type="term" value="F:aminopeptidase activity"/>
    <property type="evidence" value="ECO:0007669"/>
    <property type="project" value="UniProtKB-KW"/>
</dbReference>
<evidence type="ECO:0000259" key="2">
    <source>
        <dbReference type="Pfam" id="PF01321"/>
    </source>
</evidence>
<protein>
    <submittedName>
        <fullName evidence="3">Xaa-Pro aminopeptidase</fullName>
    </submittedName>
</protein>
<gene>
    <name evidence="3" type="ORF">EDD59_13223</name>
</gene>
<organism evidence="3 4">
    <name type="scientific">Muricomes intestini</name>
    <dbReference type="NCBI Taxonomy" id="1796634"/>
    <lineage>
        <taxon>Bacteria</taxon>
        <taxon>Bacillati</taxon>
        <taxon>Bacillota</taxon>
        <taxon>Clostridia</taxon>
        <taxon>Lachnospirales</taxon>
        <taxon>Lachnospiraceae</taxon>
        <taxon>Muricomes</taxon>
    </lineage>
</organism>
<keyword evidence="3" id="KW-0378">Hydrolase</keyword>